<protein>
    <submittedName>
        <fullName evidence="2">Uncharacterized protein</fullName>
    </submittedName>
</protein>
<evidence type="ECO:0000313" key="2">
    <source>
        <dbReference type="EMBL" id="WRL64212.1"/>
    </source>
</evidence>
<dbReference type="Proteomes" id="UP001324287">
    <property type="component" value="Chromosome"/>
</dbReference>
<reference evidence="2 3" key="1">
    <citation type="submission" date="2023-12" db="EMBL/GenBank/DDBJ databases">
        <title>Blastococcus brunescens sp. nov., an actonobacterium isolated from sandstone collected in sahara desert.</title>
        <authorList>
            <person name="Gtari M."/>
            <person name="Ghodhbane F."/>
        </authorList>
    </citation>
    <scope>NUCLEOTIDE SEQUENCE [LARGE SCALE GENOMIC DNA]</scope>
    <source>
        <strain evidence="2 3">BMG 8361</strain>
    </source>
</reference>
<evidence type="ECO:0000256" key="1">
    <source>
        <dbReference type="SAM" id="MobiDB-lite"/>
    </source>
</evidence>
<keyword evidence="3" id="KW-1185">Reference proteome</keyword>
<feature type="compositionally biased region" description="Polar residues" evidence="1">
    <location>
        <begin position="44"/>
        <end position="55"/>
    </location>
</feature>
<dbReference type="EMBL" id="CP141261">
    <property type="protein sequence ID" value="WRL64212.1"/>
    <property type="molecule type" value="Genomic_DNA"/>
</dbReference>
<evidence type="ECO:0000313" key="3">
    <source>
        <dbReference type="Proteomes" id="UP001324287"/>
    </source>
</evidence>
<proteinExistence type="predicted"/>
<accession>A0ABZ1B071</accession>
<organism evidence="2 3">
    <name type="scientific">Blastococcus brunescens</name>
    <dbReference type="NCBI Taxonomy" id="1564165"/>
    <lineage>
        <taxon>Bacteria</taxon>
        <taxon>Bacillati</taxon>
        <taxon>Actinomycetota</taxon>
        <taxon>Actinomycetes</taxon>
        <taxon>Geodermatophilales</taxon>
        <taxon>Geodermatophilaceae</taxon>
        <taxon>Blastococcus</taxon>
    </lineage>
</organism>
<gene>
    <name evidence="2" type="ORF">U6N30_32450</name>
</gene>
<sequence>MATAEFSPTPQVAAMRAAAIDGACGPWSTDATSAASSSRDCASVGSSPRSSSHAVSTRESRPISCSTG</sequence>
<name>A0ABZ1B071_9ACTN</name>
<feature type="region of interest" description="Disordered" evidence="1">
    <location>
        <begin position="36"/>
        <end position="68"/>
    </location>
</feature>